<dbReference type="SUPFAM" id="SSF58104">
    <property type="entry name" value="Methyl-accepting chemotaxis protein (MCP) signaling domain"/>
    <property type="match status" value="5"/>
</dbReference>
<feature type="compositionally biased region" description="Low complexity" evidence="12">
    <location>
        <begin position="1591"/>
        <end position="1606"/>
    </location>
</feature>
<dbReference type="PROSITE" id="PS50110">
    <property type="entry name" value="RESPONSE_REGULATORY"/>
    <property type="match status" value="1"/>
</dbReference>
<feature type="domain" description="HAMP" evidence="15">
    <location>
        <begin position="363"/>
        <end position="415"/>
    </location>
</feature>
<evidence type="ECO:0000256" key="9">
    <source>
        <dbReference type="ARBA" id="ARBA00023012"/>
    </source>
</evidence>
<evidence type="ECO:0000256" key="1">
    <source>
        <dbReference type="ARBA" id="ARBA00000085"/>
    </source>
</evidence>
<dbReference type="SUPFAM" id="SSF55781">
    <property type="entry name" value="GAF domain-like"/>
    <property type="match status" value="1"/>
</dbReference>
<dbReference type="SMART" id="SM00065">
    <property type="entry name" value="GAF"/>
    <property type="match status" value="1"/>
</dbReference>
<feature type="domain" description="Histidine kinase" evidence="13">
    <location>
        <begin position="1322"/>
        <end position="1563"/>
    </location>
</feature>
<feature type="domain" description="HAMP" evidence="15">
    <location>
        <begin position="455"/>
        <end position="507"/>
    </location>
</feature>
<dbReference type="Gene3D" id="3.40.50.2300">
    <property type="match status" value="1"/>
</dbReference>
<gene>
    <name evidence="16" type="ORF">AVW11_32600</name>
</gene>
<reference evidence="16 17" key="1">
    <citation type="submission" date="2016-01" db="EMBL/GenBank/DDBJ databases">
        <title>Streptomyces amritsarensis strain MTCC 11845 genome sequencing and assembly.</title>
        <authorList>
            <person name="Sharma D."/>
            <person name="Nair G.R."/>
            <person name="Kaur G."/>
            <person name="Manhas R.K."/>
            <person name="Mayilraj S."/>
        </authorList>
    </citation>
    <scope>NUCLEOTIDE SEQUENCE [LARGE SCALE GENOMIC DNA]</scope>
    <source>
        <strain evidence="16 17">MTCC 11845</strain>
    </source>
</reference>
<dbReference type="InterPro" id="IPR011006">
    <property type="entry name" value="CheY-like_superfamily"/>
</dbReference>
<feature type="domain" description="HAMP" evidence="15">
    <location>
        <begin position="1007"/>
        <end position="1059"/>
    </location>
</feature>
<feature type="domain" description="Response regulatory" evidence="14">
    <location>
        <begin position="1679"/>
        <end position="1796"/>
    </location>
</feature>
<dbReference type="SMART" id="SM00388">
    <property type="entry name" value="HisKA"/>
    <property type="match status" value="1"/>
</dbReference>
<dbReference type="CDD" id="cd00082">
    <property type="entry name" value="HisKA"/>
    <property type="match status" value="1"/>
</dbReference>
<comment type="subcellular location">
    <subcellularLocation>
        <location evidence="2">Cell membrane</location>
    </subcellularLocation>
</comment>
<dbReference type="PRINTS" id="PR00344">
    <property type="entry name" value="BCTRLSENSOR"/>
</dbReference>
<dbReference type="Pfam" id="PF00512">
    <property type="entry name" value="HisKA"/>
    <property type="match status" value="1"/>
</dbReference>
<dbReference type="InterPro" id="IPR036097">
    <property type="entry name" value="HisK_dim/P_sf"/>
</dbReference>
<dbReference type="CDD" id="cd06225">
    <property type="entry name" value="HAMP"/>
    <property type="match status" value="10"/>
</dbReference>
<evidence type="ECO:0000256" key="8">
    <source>
        <dbReference type="ARBA" id="ARBA00022989"/>
    </source>
</evidence>
<evidence type="ECO:0000256" key="5">
    <source>
        <dbReference type="ARBA" id="ARBA00022679"/>
    </source>
</evidence>
<evidence type="ECO:0000256" key="2">
    <source>
        <dbReference type="ARBA" id="ARBA00004236"/>
    </source>
</evidence>
<dbReference type="Gene3D" id="1.10.287.130">
    <property type="match status" value="1"/>
</dbReference>
<evidence type="ECO:0000256" key="3">
    <source>
        <dbReference type="ARBA" id="ARBA00012438"/>
    </source>
</evidence>
<keyword evidence="4 10" id="KW-0597">Phosphoprotein</keyword>
<dbReference type="Gene3D" id="3.30.565.10">
    <property type="entry name" value="Histidine kinase-like ATPase, C-terminal domain"/>
    <property type="match status" value="1"/>
</dbReference>
<evidence type="ECO:0000313" key="16">
    <source>
        <dbReference type="EMBL" id="OLZ50213.1"/>
    </source>
</evidence>
<feature type="domain" description="HAMP" evidence="15">
    <location>
        <begin position="731"/>
        <end position="783"/>
    </location>
</feature>
<keyword evidence="8" id="KW-1133">Transmembrane helix</keyword>
<evidence type="ECO:0000256" key="6">
    <source>
        <dbReference type="ARBA" id="ARBA00022692"/>
    </source>
</evidence>
<dbReference type="Gene3D" id="3.30.450.40">
    <property type="match status" value="1"/>
</dbReference>
<dbReference type="PANTHER" id="PTHR45339">
    <property type="entry name" value="HYBRID SIGNAL TRANSDUCTION HISTIDINE KINASE J"/>
    <property type="match status" value="1"/>
</dbReference>
<dbReference type="Gene3D" id="1.10.8.500">
    <property type="entry name" value="HAMP domain in histidine kinase"/>
    <property type="match status" value="1"/>
</dbReference>
<dbReference type="InterPro" id="IPR003660">
    <property type="entry name" value="HAMP_dom"/>
</dbReference>
<dbReference type="SMART" id="SM00448">
    <property type="entry name" value="REC"/>
    <property type="match status" value="1"/>
</dbReference>
<dbReference type="EC" id="2.7.13.3" evidence="3"/>
<dbReference type="Pfam" id="PF02518">
    <property type="entry name" value="HATPase_c"/>
    <property type="match status" value="1"/>
</dbReference>
<dbReference type="InterPro" id="IPR036890">
    <property type="entry name" value="HATPase_C_sf"/>
</dbReference>
<evidence type="ECO:0000259" key="13">
    <source>
        <dbReference type="PROSITE" id="PS50109"/>
    </source>
</evidence>
<feature type="domain" description="HAMP" evidence="15">
    <location>
        <begin position="271"/>
        <end position="323"/>
    </location>
</feature>
<dbReference type="SUPFAM" id="SSF47384">
    <property type="entry name" value="Homodimeric domain of signal transducing histidine kinase"/>
    <property type="match status" value="1"/>
</dbReference>
<evidence type="ECO:0000256" key="4">
    <source>
        <dbReference type="ARBA" id="ARBA00022553"/>
    </source>
</evidence>
<dbReference type="InterPro" id="IPR001789">
    <property type="entry name" value="Sig_transdc_resp-reg_receiver"/>
</dbReference>
<feature type="domain" description="HAMP" evidence="15">
    <location>
        <begin position="823"/>
        <end position="875"/>
    </location>
</feature>
<keyword evidence="8" id="KW-0472">Membrane</keyword>
<evidence type="ECO:0000256" key="12">
    <source>
        <dbReference type="SAM" id="MobiDB-lite"/>
    </source>
</evidence>
<keyword evidence="7 16" id="KW-0418">Kinase</keyword>
<protein>
    <recommendedName>
        <fullName evidence="3">histidine kinase</fullName>
        <ecNumber evidence="3">2.7.13.3</ecNumber>
    </recommendedName>
</protein>
<evidence type="ECO:0000256" key="11">
    <source>
        <dbReference type="SAM" id="Coils"/>
    </source>
</evidence>
<dbReference type="CDD" id="cd17546">
    <property type="entry name" value="REC_hyHK_CKI1_RcsC-like"/>
    <property type="match status" value="1"/>
</dbReference>
<dbReference type="Pfam" id="PF13185">
    <property type="entry name" value="GAF_2"/>
    <property type="match status" value="1"/>
</dbReference>
<dbReference type="PROSITE" id="PS50885">
    <property type="entry name" value="HAMP"/>
    <property type="match status" value="11"/>
</dbReference>
<dbReference type="SMART" id="SM00304">
    <property type="entry name" value="HAMP"/>
    <property type="match status" value="11"/>
</dbReference>
<dbReference type="PANTHER" id="PTHR45339:SF1">
    <property type="entry name" value="HYBRID SIGNAL TRANSDUCTION HISTIDINE KINASE J"/>
    <property type="match status" value="1"/>
</dbReference>
<feature type="domain" description="HAMP" evidence="15">
    <location>
        <begin position="547"/>
        <end position="599"/>
    </location>
</feature>
<dbReference type="InterPro" id="IPR003018">
    <property type="entry name" value="GAF"/>
</dbReference>
<proteinExistence type="predicted"/>
<name>A0ABX3FTB8_9ACTN</name>
<feature type="coiled-coil region" evidence="11">
    <location>
        <begin position="1243"/>
        <end position="1312"/>
    </location>
</feature>
<organism evidence="16 17">
    <name type="scientific">Streptomyces amritsarensis</name>
    <dbReference type="NCBI Taxonomy" id="681158"/>
    <lineage>
        <taxon>Bacteria</taxon>
        <taxon>Bacillati</taxon>
        <taxon>Actinomycetota</taxon>
        <taxon>Actinomycetes</taxon>
        <taxon>Kitasatosporales</taxon>
        <taxon>Streptomycetaceae</taxon>
        <taxon>Streptomyces</taxon>
    </lineage>
</organism>
<feature type="modified residue" description="4-aspartylphosphate" evidence="10">
    <location>
        <position position="1729"/>
    </location>
</feature>
<sequence length="1799" mass="192299">MRDGNFRKRLTVSGEGVMAEIAAVYNEVADRNLHLTGELSRVRRMVGREGKLSERLETGACEGSWAAAIDASNQLVDDLARPVSEVGRVLSAVAEGDLDQRMDLRTQTADGAGHPLRGEFLKVGRTVNNLVDQLSAFTDEVTRVALEVGTEGKLGGQAQVRGMSGSWKDLTDSVNTMAYRLTAQVRDIALVTTAVAKGDLSRKVTVHVAGEMLQLKNTVNTMVDQLSSFSSEVTRVAREVGTEGELGGQAKVPGVAGVWKDLTDSVNTMAGNLTAQVRGIAQVTTAVANGDLSQKVRVSARGEVAQLAETINQMTETLRTFADEVTRVASEVGAKGLLGGQAQVPGAAGTWKDLTDSVNTVFRNLTTQVRDIAQVTTAVANGDLSQKVTVDVAGEMLELKNTVNTMVDQLQSFGAEVTRVAREVGVEGELGGQAQVPGAAGTWKDLTDSVNTAFRNLTGQVRNIAQVTTAVANGDLSQKVTVDVSGEMLQLKNTVNTMVDQLSSFADQVTRMARDVGTEGRLGGQARVEGVSGTWKELTDSVNFMAGNLTSQVRQIAQVTTAVARGDLSQKIDVDARGEILELKNTINTMVDQLSAFAEQVTRVARDVGTEGRLGGQAQVPGVAGVWRDLTDSVNGMAGNLTSQVRNIAQVATAVARGDLSQKIDVDARGEILELKNTLNTMVDQLSNFAEQVTRVAREVGTEGILGGQAEVKGVSGTWKDLTQSVNFMANNLTSQVRNIAEVTTAVAMGDLSKKITVDAKGEILELVTTVNTMVDQLSSFAEQVTRVAREVGTEGILGGQARVRGVTGIWKDLSDNVNTMAGNLTAQVRGIAQVSAAVANGDLTKKVTVEARGEVAQLADTVNTMVKTLSSFADEVTRVAREVGTEGRLGGQAHVPGVSGTWKDLTDSVNFMASNLTGQVRQIAMVTTAIAKGDMTKKIDIDARGEILELKTTINTMVDQLSSFADQVTRVAREVGTEGILGGQARVRDVDGTWRDLTESVNEMAGNLTRQVRAIAAVATAVTRGDLSLKVDVDAAGEIQVLQDNINTMIVNLRDTTLANKEQDWLKGNLARISALMQGRRDLDDVASLIMSELTPVVSAQHGAFFLAVPAGGTTDIGTESGADSSYELRMRGSYAYAGGQMPISFRPGEGLIGAVAEEKRTILVENTPPGYLKISSGLGEAPPAHVIVLPVLFEGKVLGVIELASFTPFTQIQKDFLSQIAEMIGTSVNTISVNSKTEMLLKQSQEMTEQLRERSDELENRQKALQAANAELEEKAELLAQQNRDIEVKNTEIEEARQVLEERAEQLAVSMRYKSEFLANMSHELRTPLNSLLILAKLLADNADENLSPKQVEFAETIHGAGSDLLQLINDILDLSKVEAGKMDVSPTRIALVQLVDYVEATFRPLTAEKGLDFSVRVSPELPATLHTDEQRLLQVLRNLLSNAVKFTDTGAVELVIRPAGADVPTEIREQLLEAGSLREADADLIAFSVTDTGIGIAASKMLVIFEAFKQADGTTSRKYGGTGLGLSISREIARLLGGEIHAASEPGRGSTFTLYLPLHPSELPPQGYAPPTPGSARGELYRRSLDGAQPGLPVLPAGPAAAPAAPPQPVRSAPPEAGAGQGGAALFRRRRKALSDLEPRTAVPGQPKAAGAEDAWDAAQEEVPAVARTYDFRGERVLIVDDDVRNVFALTSVLEQHGLAVLYAENGREGIEVLEQHDDVKVVLMDIMMPEMDGYATTSAIRRMPQFAGLPIIALTAKAMKGDREKAIDSGASDYVTKPVDPDYLLSVMEQWMRGK</sequence>
<evidence type="ECO:0000313" key="17">
    <source>
        <dbReference type="Proteomes" id="UP000187151"/>
    </source>
</evidence>
<evidence type="ECO:0000259" key="14">
    <source>
        <dbReference type="PROSITE" id="PS50110"/>
    </source>
</evidence>
<accession>A0ABX3FTB8</accession>
<keyword evidence="17" id="KW-1185">Reference proteome</keyword>
<dbReference type="CDD" id="cd16922">
    <property type="entry name" value="HATPase_EvgS-ArcB-TorS-like"/>
    <property type="match status" value="1"/>
</dbReference>
<feature type="domain" description="HAMP" evidence="15">
    <location>
        <begin position="639"/>
        <end position="691"/>
    </location>
</feature>
<dbReference type="SUPFAM" id="SSF52172">
    <property type="entry name" value="CheY-like"/>
    <property type="match status" value="1"/>
</dbReference>
<feature type="domain" description="HAMP" evidence="15">
    <location>
        <begin position="915"/>
        <end position="967"/>
    </location>
</feature>
<feature type="domain" description="HAMP" evidence="15">
    <location>
        <begin position="179"/>
        <end position="231"/>
    </location>
</feature>
<dbReference type="InterPro" id="IPR029016">
    <property type="entry name" value="GAF-like_dom_sf"/>
</dbReference>
<dbReference type="InterPro" id="IPR004358">
    <property type="entry name" value="Sig_transdc_His_kin-like_C"/>
</dbReference>
<comment type="caution">
    <text evidence="16">The sequence shown here is derived from an EMBL/GenBank/DDBJ whole genome shotgun (WGS) entry which is preliminary data.</text>
</comment>
<dbReference type="InterPro" id="IPR005467">
    <property type="entry name" value="His_kinase_dom"/>
</dbReference>
<dbReference type="Proteomes" id="UP000187151">
    <property type="component" value="Unassembled WGS sequence"/>
</dbReference>
<dbReference type="GO" id="GO:0016301">
    <property type="term" value="F:kinase activity"/>
    <property type="evidence" value="ECO:0007669"/>
    <property type="project" value="UniProtKB-KW"/>
</dbReference>
<dbReference type="Gene3D" id="1.10.287.950">
    <property type="entry name" value="Methyl-accepting chemotaxis protein"/>
    <property type="match status" value="1"/>
</dbReference>
<feature type="region of interest" description="Disordered" evidence="12">
    <location>
        <begin position="1639"/>
        <end position="1660"/>
    </location>
</feature>
<comment type="catalytic activity">
    <reaction evidence="1">
        <text>ATP + protein L-histidine = ADP + protein N-phospho-L-histidine.</text>
        <dbReference type="EC" id="2.7.13.3"/>
    </reaction>
</comment>
<keyword evidence="5" id="KW-0808">Transferase</keyword>
<dbReference type="InterPro" id="IPR003594">
    <property type="entry name" value="HATPase_dom"/>
</dbReference>
<dbReference type="EMBL" id="MQUR01000128">
    <property type="protein sequence ID" value="OLZ50213.1"/>
    <property type="molecule type" value="Genomic_DNA"/>
</dbReference>
<evidence type="ECO:0000259" key="15">
    <source>
        <dbReference type="PROSITE" id="PS50885"/>
    </source>
</evidence>
<dbReference type="SUPFAM" id="SSF55874">
    <property type="entry name" value="ATPase domain of HSP90 chaperone/DNA topoisomerase II/histidine kinase"/>
    <property type="match status" value="1"/>
</dbReference>
<feature type="domain" description="HAMP" evidence="15">
    <location>
        <begin position="77"/>
        <end position="139"/>
    </location>
</feature>
<dbReference type="SMART" id="SM00387">
    <property type="entry name" value="HATPase_c"/>
    <property type="match status" value="1"/>
</dbReference>
<dbReference type="Pfam" id="PF00672">
    <property type="entry name" value="HAMP"/>
    <property type="match status" value="11"/>
</dbReference>
<evidence type="ECO:0000256" key="10">
    <source>
        <dbReference type="PROSITE-ProRule" id="PRU00169"/>
    </source>
</evidence>
<dbReference type="InterPro" id="IPR003661">
    <property type="entry name" value="HisK_dim/P_dom"/>
</dbReference>
<keyword evidence="6" id="KW-0812">Transmembrane</keyword>
<dbReference type="PROSITE" id="PS50109">
    <property type="entry name" value="HIS_KIN"/>
    <property type="match status" value="1"/>
</dbReference>
<dbReference type="Pfam" id="PF00072">
    <property type="entry name" value="Response_reg"/>
    <property type="match status" value="1"/>
</dbReference>
<feature type="region of interest" description="Disordered" evidence="12">
    <location>
        <begin position="1590"/>
        <end position="1626"/>
    </location>
</feature>
<keyword evidence="11" id="KW-0175">Coiled coil</keyword>
<dbReference type="Gene3D" id="1.20.120.1530">
    <property type="match status" value="6"/>
</dbReference>
<keyword evidence="9" id="KW-0902">Two-component regulatory system</keyword>
<evidence type="ECO:0000256" key="7">
    <source>
        <dbReference type="ARBA" id="ARBA00022777"/>
    </source>
</evidence>